<name>A0AB39A705_9BASI</name>
<dbReference type="Gene3D" id="3.10.28.10">
    <property type="entry name" value="Homing endonucleases"/>
    <property type="match status" value="2"/>
</dbReference>
<gene>
    <name evidence="3" type="primary">orf234</name>
</gene>
<evidence type="ECO:0000313" key="3">
    <source>
        <dbReference type="EMBL" id="XDF86546.1"/>
    </source>
</evidence>
<feature type="non-terminal residue" evidence="3">
    <location>
        <position position="1"/>
    </location>
</feature>
<dbReference type="EMBL" id="PP995849">
    <property type="protein sequence ID" value="XDF86546.1"/>
    <property type="molecule type" value="Genomic_DNA"/>
</dbReference>
<evidence type="ECO:0000259" key="2">
    <source>
        <dbReference type="Pfam" id="PF03161"/>
    </source>
</evidence>
<geneLocation type="mitochondrion" evidence="3"/>
<evidence type="ECO:0000256" key="1">
    <source>
        <dbReference type="ARBA" id="ARBA00002670"/>
    </source>
</evidence>
<dbReference type="InterPro" id="IPR004860">
    <property type="entry name" value="LAGLIDADG_dom"/>
</dbReference>
<dbReference type="Pfam" id="PF03161">
    <property type="entry name" value="LAGLIDADG_2"/>
    <property type="match status" value="1"/>
</dbReference>
<dbReference type="SUPFAM" id="SSF55608">
    <property type="entry name" value="Homing endonucleases"/>
    <property type="match status" value="1"/>
</dbReference>
<proteinExistence type="predicted"/>
<organism evidence="3">
    <name type="scientific">Parajaminaea phylloscopi</name>
    <dbReference type="NCBI Taxonomy" id="1463510"/>
    <lineage>
        <taxon>Eukaryota</taxon>
        <taxon>Fungi</taxon>
        <taxon>Dikarya</taxon>
        <taxon>Basidiomycota</taxon>
        <taxon>Ustilaginomycotina</taxon>
        <taxon>Exobasidiomycetes</taxon>
        <taxon>Microstromatales</taxon>
        <taxon>Microstromatales incertae sedis</taxon>
        <taxon>Parajaminaea</taxon>
    </lineage>
</organism>
<protein>
    <recommendedName>
        <fullName evidence="2">Homing endonuclease LAGLIDADG domain-containing protein</fullName>
    </recommendedName>
</protein>
<dbReference type="InterPro" id="IPR027434">
    <property type="entry name" value="Homing_endonucl"/>
</dbReference>
<keyword evidence="3" id="KW-0496">Mitochondrion</keyword>
<accession>A0AB39A705</accession>
<dbReference type="GO" id="GO:0004519">
    <property type="term" value="F:endonuclease activity"/>
    <property type="evidence" value="ECO:0007669"/>
    <property type="project" value="InterPro"/>
</dbReference>
<feature type="domain" description="Homing endonuclease LAGLIDADG" evidence="2">
    <location>
        <begin position="30"/>
        <end position="216"/>
    </location>
</feature>
<comment type="function">
    <text evidence="1">Mitochondrial DNA endonuclease involved in intron homing.</text>
</comment>
<reference evidence="3" key="1">
    <citation type="submission" date="2024-07" db="EMBL/GenBank/DDBJ databases">
        <title>Mitochondrial DNA of the basidiomycete Jaminaea phylloscopi.</title>
        <authorList>
            <person name="Brejova B."/>
            <person name="Hodorova V."/>
            <person name="Nosek J."/>
        </authorList>
    </citation>
    <scope>NUCLEOTIDE SEQUENCE</scope>
</reference>
<sequence length="234" mass="27106">WNLIDTIIFTTPFEDTSTYWVLTLNSTVGAITGCMLGDGHIQLKKKNPNSRANGRYIITIKASSKKYIEQLITTVFYSYSCGILNPYPNPKLSQHSNKEILQYSFTTANLSFFTDLHHLWYKWDSTKGNYRKVVPKNISSFFNEESLVHWLIQDGYYDGHERTKTVFFCTECFTKKECFLLQKVLSNYGLKSSLKIRNKSNLTYRIRISKTSINQLRSIVSSSIPAEFHYKLGI</sequence>
<dbReference type="AlphaFoldDB" id="A0AB39A705"/>